<feature type="non-terminal residue" evidence="3">
    <location>
        <position position="69"/>
    </location>
</feature>
<proteinExistence type="predicted"/>
<evidence type="ECO:0000313" key="2">
    <source>
        <dbReference type="EMBL" id="CAF4383349.1"/>
    </source>
</evidence>
<dbReference type="Proteomes" id="UP000676336">
    <property type="component" value="Unassembled WGS sequence"/>
</dbReference>
<gene>
    <name evidence="2" type="ORF">SMN809_LOCUS29675</name>
    <name evidence="3" type="ORF">SMN809_LOCUS29823</name>
</gene>
<dbReference type="AlphaFoldDB" id="A0A8S2V964"/>
<dbReference type="EMBL" id="CAJOBI010053480">
    <property type="protein sequence ID" value="CAF4383349.1"/>
    <property type="molecule type" value="Genomic_DNA"/>
</dbReference>
<accession>A0A8S2V964</accession>
<protein>
    <submittedName>
        <fullName evidence="3">Uncharacterized protein</fullName>
    </submittedName>
</protein>
<evidence type="ECO:0000313" key="4">
    <source>
        <dbReference type="Proteomes" id="UP000676336"/>
    </source>
</evidence>
<evidence type="ECO:0000313" key="3">
    <source>
        <dbReference type="EMBL" id="CAF4386840.1"/>
    </source>
</evidence>
<feature type="region of interest" description="Disordered" evidence="1">
    <location>
        <begin position="26"/>
        <end position="69"/>
    </location>
</feature>
<name>A0A8S2V964_9BILA</name>
<dbReference type="EMBL" id="CAJOBI010054283">
    <property type="protein sequence ID" value="CAF4386840.1"/>
    <property type="molecule type" value="Genomic_DNA"/>
</dbReference>
<feature type="non-terminal residue" evidence="3">
    <location>
        <position position="1"/>
    </location>
</feature>
<evidence type="ECO:0000256" key="1">
    <source>
        <dbReference type="SAM" id="MobiDB-lite"/>
    </source>
</evidence>
<reference evidence="3" key="1">
    <citation type="submission" date="2021-02" db="EMBL/GenBank/DDBJ databases">
        <authorList>
            <person name="Nowell W R."/>
        </authorList>
    </citation>
    <scope>NUCLEOTIDE SEQUENCE</scope>
</reference>
<feature type="compositionally biased region" description="Basic and acidic residues" evidence="1">
    <location>
        <begin position="26"/>
        <end position="44"/>
    </location>
</feature>
<sequence length="69" mass="8485">FYREKQKLIRSIRTIEKRLRDATALADESRKQADVYKEQSEKAGMRVRNMKRREEELEEEVTQMKQRLR</sequence>
<organism evidence="3 4">
    <name type="scientific">Rotaria magnacalcarata</name>
    <dbReference type="NCBI Taxonomy" id="392030"/>
    <lineage>
        <taxon>Eukaryota</taxon>
        <taxon>Metazoa</taxon>
        <taxon>Spiralia</taxon>
        <taxon>Gnathifera</taxon>
        <taxon>Rotifera</taxon>
        <taxon>Eurotatoria</taxon>
        <taxon>Bdelloidea</taxon>
        <taxon>Philodinida</taxon>
        <taxon>Philodinidae</taxon>
        <taxon>Rotaria</taxon>
    </lineage>
</organism>
<comment type="caution">
    <text evidence="3">The sequence shown here is derived from an EMBL/GenBank/DDBJ whole genome shotgun (WGS) entry which is preliminary data.</text>
</comment>